<dbReference type="InterPro" id="IPR051678">
    <property type="entry name" value="AGP_Transferase"/>
</dbReference>
<protein>
    <recommendedName>
        <fullName evidence="3">Aminoglycoside phosphotransferase domain-containing protein</fullName>
    </recommendedName>
</protein>
<dbReference type="PANTHER" id="PTHR21310:SF37">
    <property type="entry name" value="AMINOGLYCOSIDE PHOSPHOTRANSFERASE DOMAIN-CONTAINING PROTEIN"/>
    <property type="match status" value="1"/>
</dbReference>
<keyword evidence="2" id="KW-1185">Reference proteome</keyword>
<dbReference type="RefSeq" id="XP_046069512.1">
    <property type="nucleotide sequence ID" value="XM_046220752.1"/>
</dbReference>
<accession>A0AAD4KR97</accession>
<proteinExistence type="predicted"/>
<dbReference type="AlphaFoldDB" id="A0AAD4KR97"/>
<evidence type="ECO:0000313" key="1">
    <source>
        <dbReference type="EMBL" id="KAH8693842.1"/>
    </source>
</evidence>
<reference evidence="1" key="1">
    <citation type="submission" date="2021-12" db="EMBL/GenBank/DDBJ databases">
        <title>Convergent genome expansion in fungi linked to evolution of root-endophyte symbiosis.</title>
        <authorList>
            <consortium name="DOE Joint Genome Institute"/>
            <person name="Ke Y.-H."/>
            <person name="Bonito G."/>
            <person name="Liao H.-L."/>
            <person name="Looney B."/>
            <person name="Rojas-Flechas A."/>
            <person name="Nash J."/>
            <person name="Hameed K."/>
            <person name="Schadt C."/>
            <person name="Martin F."/>
            <person name="Crous P.W."/>
            <person name="Miettinen O."/>
            <person name="Magnuson J.K."/>
            <person name="Labbe J."/>
            <person name="Jacobson D."/>
            <person name="Doktycz M.J."/>
            <person name="Veneault-Fourrey C."/>
            <person name="Kuo A."/>
            <person name="Mondo S."/>
            <person name="Calhoun S."/>
            <person name="Riley R."/>
            <person name="Ohm R."/>
            <person name="LaButti K."/>
            <person name="Andreopoulos B."/>
            <person name="Pangilinan J."/>
            <person name="Nolan M."/>
            <person name="Tritt A."/>
            <person name="Clum A."/>
            <person name="Lipzen A."/>
            <person name="Daum C."/>
            <person name="Barry K."/>
            <person name="Grigoriev I.V."/>
            <person name="Vilgalys R."/>
        </authorList>
    </citation>
    <scope>NUCLEOTIDE SEQUENCE</scope>
    <source>
        <strain evidence="1">PMI_201</strain>
    </source>
</reference>
<name>A0AAD4KR97_9EURO</name>
<dbReference type="Proteomes" id="UP001201262">
    <property type="component" value="Unassembled WGS sequence"/>
</dbReference>
<evidence type="ECO:0008006" key="3">
    <source>
        <dbReference type="Google" id="ProtNLM"/>
    </source>
</evidence>
<dbReference type="GeneID" id="70251039"/>
<dbReference type="EMBL" id="JAJTJA010000009">
    <property type="protein sequence ID" value="KAH8693842.1"/>
    <property type="molecule type" value="Genomic_DNA"/>
</dbReference>
<organism evidence="1 2">
    <name type="scientific">Talaromyces proteolyticus</name>
    <dbReference type="NCBI Taxonomy" id="1131652"/>
    <lineage>
        <taxon>Eukaryota</taxon>
        <taxon>Fungi</taxon>
        <taxon>Dikarya</taxon>
        <taxon>Ascomycota</taxon>
        <taxon>Pezizomycotina</taxon>
        <taxon>Eurotiomycetes</taxon>
        <taxon>Eurotiomycetidae</taxon>
        <taxon>Eurotiales</taxon>
        <taxon>Trichocomaceae</taxon>
        <taxon>Talaromyces</taxon>
        <taxon>Talaromyces sect. Bacilispori</taxon>
    </lineage>
</organism>
<comment type="caution">
    <text evidence="1">The sequence shown here is derived from an EMBL/GenBank/DDBJ whole genome shotgun (WGS) entry which is preliminary data.</text>
</comment>
<dbReference type="PANTHER" id="PTHR21310">
    <property type="entry name" value="AMINOGLYCOSIDE PHOSPHOTRANSFERASE-RELATED-RELATED"/>
    <property type="match status" value="1"/>
</dbReference>
<evidence type="ECO:0000313" key="2">
    <source>
        <dbReference type="Proteomes" id="UP001201262"/>
    </source>
</evidence>
<sequence>MTQLSLSAEDCRRKYIARCLFRKLARDNRFCSFEHGPFKLFCDDFRPANVLADSQSGFKAVGAIDWEYTYAAPAEFVYSPPSWLLLERPEYWKEDLDNWTQLQKREQESIERGILTEDDRLSQRMLESWQTGDFWVYYAARRSWAFDMLYWAKIDRRFFGGGDLMDRFQLLTREERDSMDEFVQRKLLEKEQRTLRG</sequence>
<gene>
    <name evidence="1" type="ORF">BGW36DRAFT_429873</name>
</gene>